<accession>A0A7S1AG45</accession>
<evidence type="ECO:0000256" key="1">
    <source>
        <dbReference type="ARBA" id="ARBA00004141"/>
    </source>
</evidence>
<feature type="compositionally biased region" description="Polar residues" evidence="5">
    <location>
        <begin position="330"/>
        <end position="345"/>
    </location>
</feature>
<evidence type="ECO:0000259" key="8">
    <source>
        <dbReference type="Pfam" id="PF00892"/>
    </source>
</evidence>
<feature type="chain" id="PRO_5031095779" description="EamA domain-containing protein" evidence="7">
    <location>
        <begin position="24"/>
        <end position="345"/>
    </location>
</feature>
<gene>
    <name evidence="9" type="ORF">NSCI0253_LOCUS27528</name>
</gene>
<feature type="region of interest" description="Disordered" evidence="5">
    <location>
        <begin position="325"/>
        <end position="345"/>
    </location>
</feature>
<evidence type="ECO:0000256" key="3">
    <source>
        <dbReference type="ARBA" id="ARBA00022989"/>
    </source>
</evidence>
<keyword evidence="4 6" id="KW-0472">Membrane</keyword>
<keyword evidence="2 6" id="KW-0812">Transmembrane</keyword>
<evidence type="ECO:0000256" key="5">
    <source>
        <dbReference type="SAM" id="MobiDB-lite"/>
    </source>
</evidence>
<reference evidence="9" key="1">
    <citation type="submission" date="2021-01" db="EMBL/GenBank/DDBJ databases">
        <authorList>
            <person name="Corre E."/>
            <person name="Pelletier E."/>
            <person name="Niang G."/>
            <person name="Scheremetjew M."/>
            <person name="Finn R."/>
            <person name="Kale V."/>
            <person name="Holt S."/>
            <person name="Cochrane G."/>
            <person name="Meng A."/>
            <person name="Brown T."/>
            <person name="Cohen L."/>
        </authorList>
    </citation>
    <scope>NUCLEOTIDE SEQUENCE</scope>
</reference>
<feature type="transmembrane region" description="Helical" evidence="6">
    <location>
        <begin position="139"/>
        <end position="159"/>
    </location>
</feature>
<evidence type="ECO:0000256" key="6">
    <source>
        <dbReference type="SAM" id="Phobius"/>
    </source>
</evidence>
<feature type="transmembrane region" description="Helical" evidence="6">
    <location>
        <begin position="42"/>
        <end position="64"/>
    </location>
</feature>
<feature type="transmembrane region" description="Helical" evidence="6">
    <location>
        <begin position="202"/>
        <end position="228"/>
    </location>
</feature>
<feature type="transmembrane region" description="Helical" evidence="6">
    <location>
        <begin position="80"/>
        <end position="103"/>
    </location>
</feature>
<feature type="signal peptide" evidence="7">
    <location>
        <begin position="1"/>
        <end position="23"/>
    </location>
</feature>
<feature type="domain" description="EamA" evidence="8">
    <location>
        <begin position="15"/>
        <end position="150"/>
    </location>
</feature>
<evidence type="ECO:0000256" key="4">
    <source>
        <dbReference type="ARBA" id="ARBA00023136"/>
    </source>
</evidence>
<dbReference type="SUPFAM" id="SSF103481">
    <property type="entry name" value="Multidrug resistance efflux transporter EmrE"/>
    <property type="match status" value="2"/>
</dbReference>
<keyword evidence="3 6" id="KW-1133">Transmembrane helix</keyword>
<keyword evidence="7" id="KW-0732">Signal</keyword>
<evidence type="ECO:0000256" key="7">
    <source>
        <dbReference type="SAM" id="SignalP"/>
    </source>
</evidence>
<feature type="transmembrane region" description="Helical" evidence="6">
    <location>
        <begin position="294"/>
        <end position="315"/>
    </location>
</feature>
<feature type="transmembrane region" description="Helical" evidence="6">
    <location>
        <begin position="171"/>
        <end position="190"/>
    </location>
</feature>
<dbReference type="PANTHER" id="PTHR22911">
    <property type="entry name" value="ACYL-MALONYL CONDENSING ENZYME-RELATED"/>
    <property type="match status" value="1"/>
</dbReference>
<feature type="transmembrane region" description="Helical" evidence="6">
    <location>
        <begin position="109"/>
        <end position="127"/>
    </location>
</feature>
<name>A0A7S1AG45_NOCSC</name>
<feature type="domain" description="EamA" evidence="8">
    <location>
        <begin position="173"/>
        <end position="313"/>
    </location>
</feature>
<proteinExistence type="predicted"/>
<feature type="transmembrane region" description="Helical" evidence="6">
    <location>
        <begin position="240"/>
        <end position="260"/>
    </location>
</feature>
<evidence type="ECO:0000256" key="2">
    <source>
        <dbReference type="ARBA" id="ARBA00022692"/>
    </source>
</evidence>
<protein>
    <recommendedName>
        <fullName evidence="8">EamA domain-containing protein</fullName>
    </recommendedName>
</protein>
<organism evidence="9">
    <name type="scientific">Noctiluca scintillans</name>
    <name type="common">Sea sparkle</name>
    <name type="synonym">Red tide dinoflagellate</name>
    <dbReference type="NCBI Taxonomy" id="2966"/>
    <lineage>
        <taxon>Eukaryota</taxon>
        <taxon>Sar</taxon>
        <taxon>Alveolata</taxon>
        <taxon>Dinophyceae</taxon>
        <taxon>Noctilucales</taxon>
        <taxon>Noctilucaceae</taxon>
        <taxon>Noctiluca</taxon>
    </lineage>
</organism>
<dbReference type="AlphaFoldDB" id="A0A7S1AG45"/>
<dbReference type="EMBL" id="HBFQ01038837">
    <property type="protein sequence ID" value="CAD8853178.1"/>
    <property type="molecule type" value="Transcribed_RNA"/>
</dbReference>
<dbReference type="InterPro" id="IPR000620">
    <property type="entry name" value="EamA_dom"/>
</dbReference>
<dbReference type="Pfam" id="PF00892">
    <property type="entry name" value="EamA"/>
    <property type="match status" value="2"/>
</dbReference>
<comment type="subcellular location">
    <subcellularLocation>
        <location evidence="1">Membrane</location>
        <topology evidence="1">Multi-pass membrane protein</topology>
    </subcellularLocation>
</comment>
<dbReference type="PANTHER" id="PTHR22911:SF6">
    <property type="entry name" value="SOLUTE CARRIER FAMILY 35 MEMBER G1"/>
    <property type="match status" value="1"/>
</dbReference>
<dbReference type="InterPro" id="IPR037185">
    <property type="entry name" value="EmrE-like"/>
</dbReference>
<sequence>MMPSHAARHVSFLPLCMLVCATACLSVQFLFTKKLTLYGVQIFQIIAVRGAVQAAGCVASFVYIRRPLRTCFGESRQETTWLCGCAIMSFSGTAFAFAALSFINLGEMQVLLSTNPVMTALFAWLVVGEQWHWNEFTSASTTILGVFFVVMPSLLSGHAHISGQWHSWTHYAGVLLTVSSSASAAAMFTCMRILGTRVKVHVLVVMLINGLAQLVLGLVSSLGFGFLTGDYPVWFSRDDWLLAVGVGCLSIASQGLTIWGMQREKSALGSVVFQGLGPVFALILQIVFLPGEPIAASTLAGFTIILAGLVVAVYGKWHRERREQKILPTTEPSSSSGGKYQKLQG</sequence>
<feature type="transmembrane region" description="Helical" evidence="6">
    <location>
        <begin position="267"/>
        <end position="288"/>
    </location>
</feature>
<evidence type="ECO:0000313" key="9">
    <source>
        <dbReference type="EMBL" id="CAD8853178.1"/>
    </source>
</evidence>
<dbReference type="GO" id="GO:0016020">
    <property type="term" value="C:membrane"/>
    <property type="evidence" value="ECO:0007669"/>
    <property type="project" value="UniProtKB-SubCell"/>
</dbReference>